<sequence>MVGNHIRFKTLLVHLMKHRIRFFHSLILTQELYNSIVRDHIRFTSAFHHFPQQTNRKIHTLFETHSMYDCIISHHIQYHSLSPHLLIQFHSFPWFTTLTLYIHTYRIRHQIFLNPFPIHLFPKLPTFTPPSHLRIPTKHHIINLSLTHKLNRRSLINPQTFSFNHMFILTECIN</sequence>
<dbReference type="AlphaFoldDB" id="A0A7C9FAP1"/>
<name>A0A7C9FAP1_OPUST</name>
<protein>
    <submittedName>
        <fullName evidence="1">Uncharacterized protein</fullName>
    </submittedName>
</protein>
<evidence type="ECO:0000313" key="1">
    <source>
        <dbReference type="EMBL" id="MBA4679227.1"/>
    </source>
</evidence>
<accession>A0A7C9FAP1</accession>
<proteinExistence type="predicted"/>
<reference evidence="1" key="2">
    <citation type="submission" date="2020-07" db="EMBL/GenBank/DDBJ databases">
        <authorList>
            <person name="Vera ALvarez R."/>
            <person name="Arias-Moreno D.M."/>
            <person name="Jimenez-Jacinto V."/>
            <person name="Jimenez-Bremont J.F."/>
            <person name="Swaminathan K."/>
            <person name="Moose S.P."/>
            <person name="Guerrero-Gonzalez M.L."/>
            <person name="Marino-Ramirez L."/>
            <person name="Landsman D."/>
            <person name="Rodriguez-Kessler M."/>
            <person name="Delgado-Sanchez P."/>
        </authorList>
    </citation>
    <scope>NUCLEOTIDE SEQUENCE</scope>
    <source>
        <tissue evidence="1">Cladode</tissue>
    </source>
</reference>
<dbReference type="EMBL" id="GISG01282703">
    <property type="protein sequence ID" value="MBA4679227.1"/>
    <property type="molecule type" value="Transcribed_RNA"/>
</dbReference>
<organism evidence="1">
    <name type="scientific">Opuntia streptacantha</name>
    <name type="common">Prickly pear cactus</name>
    <name type="synonym">Opuntia cardona</name>
    <dbReference type="NCBI Taxonomy" id="393608"/>
    <lineage>
        <taxon>Eukaryota</taxon>
        <taxon>Viridiplantae</taxon>
        <taxon>Streptophyta</taxon>
        <taxon>Embryophyta</taxon>
        <taxon>Tracheophyta</taxon>
        <taxon>Spermatophyta</taxon>
        <taxon>Magnoliopsida</taxon>
        <taxon>eudicotyledons</taxon>
        <taxon>Gunneridae</taxon>
        <taxon>Pentapetalae</taxon>
        <taxon>Caryophyllales</taxon>
        <taxon>Cactineae</taxon>
        <taxon>Cactaceae</taxon>
        <taxon>Opuntioideae</taxon>
        <taxon>Opuntia</taxon>
    </lineage>
</organism>
<reference evidence="1" key="1">
    <citation type="journal article" date="2013" name="J. Plant Res.">
        <title>Effect of fungi and light on seed germination of three Opuntia species from semiarid lands of central Mexico.</title>
        <authorList>
            <person name="Delgado-Sanchez P."/>
            <person name="Jimenez-Bremont J.F."/>
            <person name="Guerrero-Gonzalez Mde L."/>
            <person name="Flores J."/>
        </authorList>
    </citation>
    <scope>NUCLEOTIDE SEQUENCE</scope>
    <source>
        <tissue evidence="1">Cladode</tissue>
    </source>
</reference>